<feature type="signal peptide" evidence="1">
    <location>
        <begin position="1"/>
        <end position="20"/>
    </location>
</feature>
<evidence type="ECO:0000313" key="3">
    <source>
        <dbReference type="Proteomes" id="UP000239724"/>
    </source>
</evidence>
<evidence type="ECO:0000256" key="1">
    <source>
        <dbReference type="SAM" id="SignalP"/>
    </source>
</evidence>
<dbReference type="Gene3D" id="3.30.565.10">
    <property type="entry name" value="Histidine kinase-like ATPase, C-terminal domain"/>
    <property type="match status" value="1"/>
</dbReference>
<evidence type="ECO:0000313" key="2">
    <source>
        <dbReference type="EMBL" id="PPQ28453.1"/>
    </source>
</evidence>
<evidence type="ECO:0008006" key="4">
    <source>
        <dbReference type="Google" id="ProtNLM"/>
    </source>
</evidence>
<dbReference type="Proteomes" id="UP000239724">
    <property type="component" value="Unassembled WGS sequence"/>
</dbReference>
<dbReference type="RefSeq" id="WP_104521403.1">
    <property type="nucleotide sequence ID" value="NZ_NHRY01000243.1"/>
</dbReference>
<accession>A0A2S6N1F5</accession>
<proteinExistence type="predicted"/>
<protein>
    <recommendedName>
        <fullName evidence="4">Histidine kinase</fullName>
    </recommendedName>
</protein>
<keyword evidence="3" id="KW-1185">Reference proteome</keyword>
<gene>
    <name evidence="2" type="ORF">CCS01_24255</name>
</gene>
<comment type="caution">
    <text evidence="2">The sequence shown here is derived from an EMBL/GenBank/DDBJ whole genome shotgun (WGS) entry which is preliminary data.</text>
</comment>
<dbReference type="AlphaFoldDB" id="A0A2S6N1F5"/>
<organism evidence="2 3">
    <name type="scientific">Rhodopila globiformis</name>
    <name type="common">Rhodopseudomonas globiformis</name>
    <dbReference type="NCBI Taxonomy" id="1071"/>
    <lineage>
        <taxon>Bacteria</taxon>
        <taxon>Pseudomonadati</taxon>
        <taxon>Pseudomonadota</taxon>
        <taxon>Alphaproteobacteria</taxon>
        <taxon>Acetobacterales</taxon>
        <taxon>Acetobacteraceae</taxon>
        <taxon>Rhodopila</taxon>
    </lineage>
</organism>
<dbReference type="OrthoDB" id="9797605at2"/>
<name>A0A2S6N1F5_RHOGL</name>
<feature type="chain" id="PRO_5018281879" description="Histidine kinase" evidence="1">
    <location>
        <begin position="21"/>
        <end position="190"/>
    </location>
</feature>
<keyword evidence="1" id="KW-0732">Signal</keyword>
<dbReference type="EMBL" id="NHRY01000243">
    <property type="protein sequence ID" value="PPQ28453.1"/>
    <property type="molecule type" value="Genomic_DNA"/>
</dbReference>
<sequence length="190" mass="19432">MQTIWMTYLVAASAASIIFAAATWRGRQPASAPSSAPRTTYPVAGSRHSVADPAASAAARDDVAGAVAVALARLAPIITSQFVKIDVAVRPGLRTQMRGHVLADTLEDLLAVVLRAAPASRLLVTAVAQGDHIDIGVTDDMPAADAALRQGQVRTLAERAAARGDALMVDVSPGEGTTMTLRLAAGAASA</sequence>
<reference evidence="2 3" key="1">
    <citation type="journal article" date="2018" name="Arch. Microbiol.">
        <title>New insights into the metabolic potential of the phototrophic purple bacterium Rhodopila globiformis DSM 161(T) from its draft genome sequence and evidence for a vanadium-dependent nitrogenase.</title>
        <authorList>
            <person name="Imhoff J.F."/>
            <person name="Rahn T."/>
            <person name="Kunzel S."/>
            <person name="Neulinger S.C."/>
        </authorList>
    </citation>
    <scope>NUCLEOTIDE SEQUENCE [LARGE SCALE GENOMIC DNA]</scope>
    <source>
        <strain evidence="2 3">DSM 161</strain>
    </source>
</reference>
<dbReference type="InterPro" id="IPR036890">
    <property type="entry name" value="HATPase_C_sf"/>
</dbReference>